<keyword evidence="2" id="KW-0472">Membrane</keyword>
<feature type="compositionally biased region" description="Low complexity" evidence="1">
    <location>
        <begin position="220"/>
        <end position="234"/>
    </location>
</feature>
<evidence type="ECO:0000313" key="4">
    <source>
        <dbReference type="Proteomes" id="UP000317257"/>
    </source>
</evidence>
<keyword evidence="2" id="KW-1133">Transmembrane helix</keyword>
<accession>A0A5C6GMG0</accession>
<feature type="compositionally biased region" description="Polar residues" evidence="1">
    <location>
        <begin position="486"/>
        <end position="500"/>
    </location>
</feature>
<name>A0A5C6GMG0_METRR</name>
<evidence type="ECO:0000256" key="1">
    <source>
        <dbReference type="SAM" id="MobiDB-lite"/>
    </source>
</evidence>
<proteinExistence type="predicted"/>
<evidence type="ECO:0000313" key="3">
    <source>
        <dbReference type="EMBL" id="TWU78118.1"/>
    </source>
</evidence>
<feature type="compositionally biased region" description="Polar residues" evidence="1">
    <location>
        <begin position="187"/>
        <end position="207"/>
    </location>
</feature>
<feature type="compositionally biased region" description="Basic residues" evidence="1">
    <location>
        <begin position="101"/>
        <end position="112"/>
    </location>
</feature>
<protein>
    <submittedName>
        <fullName evidence="3">Uncharacterized protein</fullName>
    </submittedName>
</protein>
<gene>
    <name evidence="3" type="ORF">ED733_007289</name>
</gene>
<feature type="compositionally biased region" description="Polar residues" evidence="1">
    <location>
        <begin position="236"/>
        <end position="255"/>
    </location>
</feature>
<feature type="region of interest" description="Disordered" evidence="1">
    <location>
        <begin position="553"/>
        <end position="596"/>
    </location>
</feature>
<sequence length="630" mass="66111">MSTKCTTSPPVALLEELAKSATVAMPPPTKNRIMPDLAPFSVSVVEAIEKPPQPTTSSRTLSTSMTPEKTQSTSTSSSKDPPTQNPPTQNPPTQNPPPKKPPSKRPPPKKPPPKTPPPSNPPQDPPSTSQPPQNNAPEDERPENDSTQAPELPVPEDQISPTTDGTSSASIRPSPSDALSDTPVAPASSSDVNTPTPESKQPISPDQASPEAVGPNNNSAAKPVSPDAVAPAVPTTLETATDGPSPTASTSTLIDPSSGKFPDATPVGGPRGSTGSSDLGVSTAEVGSQGKLHLSTSSLVGICVGSAAGIGLLVLLIWLFRRRSVERREELSSPPAVSSDTVPGDRGMDMLQAKKSCLFPWLPQNGNDPSGGRNNAEFSTGAAAAAAATAAAMTTMTDRTVAPGLHGDYAISRQPPTQLRYHSGHIRGGYSIDGAEWPQTGVNGGWMRPLNPFSDSNALDVPAQVPSLPPAALFFDAPADVRSKYSRNTGTVNSHTSRGRSLSDGVRASQFAAGQTLEPRLRFTHRDTMQSADQFTMKRNKFLPEMPQRIAASSTYSVRPDSFSSSQYTSGVTSDWNPFNADGTAATPTPRPASKLVGWHNRRLVNDLPGIGRRPIKDGEQSAVMFGRAL</sequence>
<keyword evidence="2" id="KW-0812">Transmembrane</keyword>
<feature type="compositionally biased region" description="Pro residues" evidence="1">
    <location>
        <begin position="83"/>
        <end position="100"/>
    </location>
</feature>
<feature type="region of interest" description="Disordered" evidence="1">
    <location>
        <begin position="48"/>
        <end position="282"/>
    </location>
</feature>
<feature type="compositionally biased region" description="Polar residues" evidence="1">
    <location>
        <begin position="553"/>
        <end position="577"/>
    </location>
</feature>
<organism evidence="3 4">
    <name type="scientific">Metarhizium rileyi (strain RCEF 4871)</name>
    <name type="common">Nomuraea rileyi</name>
    <dbReference type="NCBI Taxonomy" id="1649241"/>
    <lineage>
        <taxon>Eukaryota</taxon>
        <taxon>Fungi</taxon>
        <taxon>Dikarya</taxon>
        <taxon>Ascomycota</taxon>
        <taxon>Pezizomycotina</taxon>
        <taxon>Sordariomycetes</taxon>
        <taxon>Hypocreomycetidae</taxon>
        <taxon>Hypocreales</taxon>
        <taxon>Clavicipitaceae</taxon>
        <taxon>Metarhizium</taxon>
    </lineage>
</organism>
<evidence type="ECO:0000256" key="2">
    <source>
        <dbReference type="SAM" id="Phobius"/>
    </source>
</evidence>
<dbReference type="Proteomes" id="UP000317257">
    <property type="component" value="Unassembled WGS sequence"/>
</dbReference>
<reference evidence="4" key="1">
    <citation type="submission" date="2018-12" db="EMBL/GenBank/DDBJ databases">
        <title>The complete genome of Metarhizium rileyi, a key fungal pathogen of Lepidoptera.</title>
        <authorList>
            <person name="Binneck E."/>
            <person name="Lastra C.C.L."/>
            <person name="Sosa-Gomez D.R."/>
        </authorList>
    </citation>
    <scope>NUCLEOTIDE SEQUENCE [LARGE SCALE GENOMIC DNA]</scope>
    <source>
        <strain evidence="4">Cep018-CH2</strain>
    </source>
</reference>
<feature type="compositionally biased region" description="Polar residues" evidence="1">
    <location>
        <begin position="159"/>
        <end position="179"/>
    </location>
</feature>
<feature type="region of interest" description="Disordered" evidence="1">
    <location>
        <begin position="486"/>
        <end position="505"/>
    </location>
</feature>
<feature type="compositionally biased region" description="Low complexity" evidence="1">
    <location>
        <begin position="55"/>
        <end position="82"/>
    </location>
</feature>
<feature type="compositionally biased region" description="Pro residues" evidence="1">
    <location>
        <begin position="113"/>
        <end position="129"/>
    </location>
</feature>
<feature type="transmembrane region" description="Helical" evidence="2">
    <location>
        <begin position="299"/>
        <end position="320"/>
    </location>
</feature>
<dbReference type="AlphaFoldDB" id="A0A5C6GMG0"/>
<dbReference type="EMBL" id="SBHS01000002">
    <property type="protein sequence ID" value="TWU78118.1"/>
    <property type="molecule type" value="Genomic_DNA"/>
</dbReference>
<comment type="caution">
    <text evidence="3">The sequence shown here is derived from an EMBL/GenBank/DDBJ whole genome shotgun (WGS) entry which is preliminary data.</text>
</comment>